<accession>A0A1B1YEQ5</accession>
<protein>
    <recommendedName>
        <fullName evidence="3">histidine kinase</fullName>
        <ecNumber evidence="3">2.7.13.3</ecNumber>
    </recommendedName>
</protein>
<name>A0A1B1YEQ5_THEST</name>
<dbReference type="InterPro" id="IPR003661">
    <property type="entry name" value="HisK_dim/P_dom"/>
</dbReference>
<evidence type="ECO:0000256" key="6">
    <source>
        <dbReference type="ARBA" id="ARBA00022679"/>
    </source>
</evidence>
<dbReference type="GO" id="GO:0000155">
    <property type="term" value="F:phosphorelay sensor kinase activity"/>
    <property type="evidence" value="ECO:0007669"/>
    <property type="project" value="InterPro"/>
</dbReference>
<evidence type="ECO:0000313" key="15">
    <source>
        <dbReference type="EMBL" id="ANW99248.1"/>
    </source>
</evidence>
<dbReference type="SMART" id="SM00388">
    <property type="entry name" value="HisKA"/>
    <property type="match status" value="1"/>
</dbReference>
<keyword evidence="8" id="KW-0547">Nucleotide-binding</keyword>
<keyword evidence="12" id="KW-0902">Two-component regulatory system</keyword>
<evidence type="ECO:0000256" key="12">
    <source>
        <dbReference type="ARBA" id="ARBA00023012"/>
    </source>
</evidence>
<evidence type="ECO:0000259" key="14">
    <source>
        <dbReference type="SMART" id="SM00388"/>
    </source>
</evidence>
<dbReference type="AlphaFoldDB" id="A0A1B1YEQ5"/>
<evidence type="ECO:0000256" key="13">
    <source>
        <dbReference type="ARBA" id="ARBA00023136"/>
    </source>
</evidence>
<organism evidence="15 16">
    <name type="scientific">Thermoclostridium stercorarium subsp. thermolacticum DSM 2910</name>
    <dbReference type="NCBI Taxonomy" id="1121336"/>
    <lineage>
        <taxon>Bacteria</taxon>
        <taxon>Bacillati</taxon>
        <taxon>Bacillota</taxon>
        <taxon>Clostridia</taxon>
        <taxon>Eubacteriales</taxon>
        <taxon>Oscillospiraceae</taxon>
        <taxon>Thermoclostridium</taxon>
    </lineage>
</organism>
<dbReference type="CDD" id="cd00082">
    <property type="entry name" value="HisKA"/>
    <property type="match status" value="1"/>
</dbReference>
<dbReference type="InterPro" id="IPR050398">
    <property type="entry name" value="HssS/ArlS-like"/>
</dbReference>
<keyword evidence="5" id="KW-0597">Phosphoprotein</keyword>
<feature type="domain" description="Signal transduction histidine kinase dimerisation/phosphoacceptor" evidence="14">
    <location>
        <begin position="7"/>
        <end position="73"/>
    </location>
</feature>
<proteinExistence type="predicted"/>
<keyword evidence="7" id="KW-0812">Transmembrane</keyword>
<comment type="subcellular location">
    <subcellularLocation>
        <location evidence="2">Cell membrane</location>
        <topology evidence="2">Multi-pass membrane protein</topology>
    </subcellularLocation>
</comment>
<dbReference type="SUPFAM" id="SSF47384">
    <property type="entry name" value="Homodimeric domain of signal transducing histidine kinase"/>
    <property type="match status" value="1"/>
</dbReference>
<keyword evidence="13" id="KW-0472">Membrane</keyword>
<keyword evidence="6" id="KW-0808">Transferase</keyword>
<dbReference type="PANTHER" id="PTHR45528:SF1">
    <property type="entry name" value="SENSOR HISTIDINE KINASE CPXA"/>
    <property type="match status" value="1"/>
</dbReference>
<keyword evidence="10" id="KW-0067">ATP-binding</keyword>
<keyword evidence="4" id="KW-1003">Cell membrane</keyword>
<evidence type="ECO:0000256" key="2">
    <source>
        <dbReference type="ARBA" id="ARBA00004651"/>
    </source>
</evidence>
<dbReference type="GO" id="GO:0005886">
    <property type="term" value="C:plasma membrane"/>
    <property type="evidence" value="ECO:0007669"/>
    <property type="project" value="UniProtKB-SubCell"/>
</dbReference>
<dbReference type="EMBL" id="CP014672">
    <property type="protein sequence ID" value="ANW99248.1"/>
    <property type="molecule type" value="Genomic_DNA"/>
</dbReference>
<dbReference type="EC" id="2.7.13.3" evidence="3"/>
<evidence type="ECO:0000256" key="1">
    <source>
        <dbReference type="ARBA" id="ARBA00000085"/>
    </source>
</evidence>
<evidence type="ECO:0000256" key="7">
    <source>
        <dbReference type="ARBA" id="ARBA00022692"/>
    </source>
</evidence>
<keyword evidence="9" id="KW-0418">Kinase</keyword>
<dbReference type="Proteomes" id="UP000092971">
    <property type="component" value="Chromosome"/>
</dbReference>
<keyword evidence="11" id="KW-1133">Transmembrane helix</keyword>
<comment type="catalytic activity">
    <reaction evidence="1">
        <text>ATP + protein L-histidine = ADP + protein N-phospho-L-histidine.</text>
        <dbReference type="EC" id="2.7.13.3"/>
    </reaction>
</comment>
<dbReference type="PANTHER" id="PTHR45528">
    <property type="entry name" value="SENSOR HISTIDINE KINASE CPXA"/>
    <property type="match status" value="1"/>
</dbReference>
<evidence type="ECO:0000256" key="5">
    <source>
        <dbReference type="ARBA" id="ARBA00022553"/>
    </source>
</evidence>
<evidence type="ECO:0000313" key="16">
    <source>
        <dbReference type="Proteomes" id="UP000092971"/>
    </source>
</evidence>
<evidence type="ECO:0000256" key="9">
    <source>
        <dbReference type="ARBA" id="ARBA00022777"/>
    </source>
</evidence>
<dbReference type="InterPro" id="IPR036097">
    <property type="entry name" value="HisK_dim/P_sf"/>
</dbReference>
<sequence length="78" mass="8912">MKKSEQAYKRMMTSLSHDVKTPLTSLVGHLEDIQNKMVAGEENDEYISVALDKAHHLKDFVESLFEWVKPDARANIPV</sequence>
<evidence type="ECO:0000256" key="8">
    <source>
        <dbReference type="ARBA" id="ARBA00022741"/>
    </source>
</evidence>
<gene>
    <name evidence="15" type="ORF">CSTERTH_09530</name>
</gene>
<evidence type="ECO:0000256" key="3">
    <source>
        <dbReference type="ARBA" id="ARBA00012438"/>
    </source>
</evidence>
<dbReference type="Pfam" id="PF00512">
    <property type="entry name" value="HisKA"/>
    <property type="match status" value="1"/>
</dbReference>
<evidence type="ECO:0000256" key="11">
    <source>
        <dbReference type="ARBA" id="ARBA00022989"/>
    </source>
</evidence>
<reference evidence="15 16" key="1">
    <citation type="submission" date="2016-02" db="EMBL/GenBank/DDBJ databases">
        <title>Comparison of Clostridium stercorarium subspecies using comparative genomics and transcriptomics.</title>
        <authorList>
            <person name="Schellenberg J."/>
            <person name="Thallinger G."/>
            <person name="Levin D.B."/>
            <person name="Zhang X."/>
            <person name="Alvare G."/>
            <person name="Fristensky B."/>
            <person name="Sparling R."/>
        </authorList>
    </citation>
    <scope>NUCLEOTIDE SEQUENCE [LARGE SCALE GENOMIC DNA]</scope>
    <source>
        <strain evidence="15 16">DSM 2910</strain>
    </source>
</reference>
<evidence type="ECO:0000256" key="4">
    <source>
        <dbReference type="ARBA" id="ARBA00022475"/>
    </source>
</evidence>
<dbReference type="Gene3D" id="1.10.287.130">
    <property type="match status" value="1"/>
</dbReference>
<evidence type="ECO:0000256" key="10">
    <source>
        <dbReference type="ARBA" id="ARBA00022840"/>
    </source>
</evidence>
<dbReference type="GO" id="GO:0005524">
    <property type="term" value="F:ATP binding"/>
    <property type="evidence" value="ECO:0007669"/>
    <property type="project" value="UniProtKB-KW"/>
</dbReference>